<organism evidence="1 2">
    <name type="scientific">Cereibacter azotoformans</name>
    <dbReference type="NCBI Taxonomy" id="43057"/>
    <lineage>
        <taxon>Bacteria</taxon>
        <taxon>Pseudomonadati</taxon>
        <taxon>Pseudomonadota</taxon>
        <taxon>Alphaproteobacteria</taxon>
        <taxon>Rhodobacterales</taxon>
        <taxon>Paracoccaceae</taxon>
        <taxon>Cereibacter</taxon>
    </lineage>
</organism>
<proteinExistence type="predicted"/>
<comment type="caution">
    <text evidence="1">The sequence shown here is derived from an EMBL/GenBank/DDBJ whole genome shotgun (WGS) entry which is preliminary data.</text>
</comment>
<dbReference type="OrthoDB" id="7874365at2"/>
<evidence type="ECO:0000313" key="2">
    <source>
        <dbReference type="Proteomes" id="UP000244060"/>
    </source>
</evidence>
<accession>A0A2T5JJR8</accession>
<dbReference type="RefSeq" id="WP_101341531.1">
    <property type="nucleotide sequence ID" value="NZ_CP089967.1"/>
</dbReference>
<name>A0A2T5JJR8_9RHOB</name>
<keyword evidence="2" id="KW-1185">Reference proteome</keyword>
<reference evidence="1 2" key="1">
    <citation type="submission" date="2018-04" db="EMBL/GenBank/DDBJ databases">
        <title>Genomic Encyclopedia of Type Strains, Phase III (KMG-III): the genomes of soil and plant-associated and newly described type strains.</title>
        <authorList>
            <person name="Whitman W."/>
        </authorList>
    </citation>
    <scope>NUCLEOTIDE SEQUENCE [LARGE SCALE GENOMIC DNA]</scope>
    <source>
        <strain evidence="1 2">KA25</strain>
    </source>
</reference>
<gene>
    <name evidence="1" type="ORF">C8J28_1498</name>
</gene>
<evidence type="ECO:0000313" key="1">
    <source>
        <dbReference type="EMBL" id="PTR06513.1"/>
    </source>
</evidence>
<dbReference type="EMBL" id="QAOT01000049">
    <property type="protein sequence ID" value="PTR06513.1"/>
    <property type="molecule type" value="Genomic_DNA"/>
</dbReference>
<dbReference type="Proteomes" id="UP000244060">
    <property type="component" value="Unassembled WGS sequence"/>
</dbReference>
<sequence>MVDDIRRAEMKTYQARRSAERRARGLIPRTVWIRREDEEAFREAVTPYAEHARLLEAATGGVHLPAFEIAAIIRHHNLPYDPEDFVFLSRVAKAIALRPQESDWIAQRAADIIARYRLPITWEDLQ</sequence>
<dbReference type="AlphaFoldDB" id="A0A2T5JJR8"/>
<protein>
    <submittedName>
        <fullName evidence="1">Uncharacterized protein</fullName>
    </submittedName>
</protein>